<gene>
    <name evidence="1" type="ORF">NCTC10038_06096</name>
</gene>
<organism evidence="1 2">
    <name type="scientific">Pseudomonas fluorescens</name>
    <dbReference type="NCBI Taxonomy" id="294"/>
    <lineage>
        <taxon>Bacteria</taxon>
        <taxon>Pseudomonadati</taxon>
        <taxon>Pseudomonadota</taxon>
        <taxon>Gammaproteobacteria</taxon>
        <taxon>Pseudomonadales</taxon>
        <taxon>Pseudomonadaceae</taxon>
        <taxon>Pseudomonas</taxon>
    </lineage>
</organism>
<name>A0A3M3Y1Y3_PSEFL</name>
<evidence type="ECO:0000313" key="2">
    <source>
        <dbReference type="Proteomes" id="UP000248640"/>
    </source>
</evidence>
<accession>A0A3M3Y1Y3</accession>
<evidence type="ECO:0000313" key="1">
    <source>
        <dbReference type="EMBL" id="SQF97253.1"/>
    </source>
</evidence>
<protein>
    <submittedName>
        <fullName evidence="1">Uncharacterized protein</fullName>
    </submittedName>
</protein>
<dbReference type="RefSeq" id="WP_053258774.1">
    <property type="nucleotide sequence ID" value="NZ_CBCRXZ010000004.1"/>
</dbReference>
<dbReference type="Proteomes" id="UP000248640">
    <property type="component" value="Chromosome 1"/>
</dbReference>
<sequence length="363" mass="41141">MSDNDHWRLFNVDSLVYELGDISIDAETLDLFVASLAFKNFDFAPRRFPYVRENVTRDPSIWQKLVQVAPTRYWIRDIPEAVLVFPQTAHCGCIRTYRWDGGKPPSVTDRESIHWVTVPTEGILYSALNTPATISVYKAWYDWMDRTTQEPTDLAEGRFENTSVSRSLILSGVGTCLACSRPAEGSARTTIGLGSDHGVLVQVPLCPTHMEAAREQPSVLRFLETMFSMSLNLPDLMRAEAIPDELISLLHTLVAEDLGGSVGEATKRRRGWVLIIHLPDGWHWLLRLNTLMDYAYMLFKPGVNKEVYRADSAPDHRDLPFFPDHEHSKPDRKGDVTAPSFLYGNPLLDLKRLRDVEAALRSK</sequence>
<reference evidence="1 2" key="1">
    <citation type="submission" date="2018-06" db="EMBL/GenBank/DDBJ databases">
        <authorList>
            <consortium name="Pathogen Informatics"/>
            <person name="Doyle S."/>
        </authorList>
    </citation>
    <scope>NUCLEOTIDE SEQUENCE [LARGE SCALE GENOMIC DNA]</scope>
    <source>
        <strain evidence="1 2">NCTC10038</strain>
    </source>
</reference>
<dbReference type="AlphaFoldDB" id="A0A3M3Y1Y3"/>
<proteinExistence type="predicted"/>
<dbReference type="EMBL" id="LS483372">
    <property type="protein sequence ID" value="SQF97253.1"/>
    <property type="molecule type" value="Genomic_DNA"/>
</dbReference>
<dbReference type="GeneID" id="61635993"/>